<proteinExistence type="predicted"/>
<reference evidence="2 3" key="1">
    <citation type="journal article" date="2016" name="Genome Announc.">
        <title>Genome Sequence of Madurella mycetomatis mm55, Isolated from a Human Mycetoma Case in Sudan.</title>
        <authorList>
            <person name="Smit S."/>
            <person name="Derks M.F."/>
            <person name="Bervoets S."/>
            <person name="Fahal A."/>
            <person name="van Leeuwen W."/>
            <person name="van Belkum A."/>
            <person name="van de Sande W.W."/>
        </authorList>
    </citation>
    <scope>NUCLEOTIDE SEQUENCE [LARGE SCALE GENOMIC DNA]</scope>
    <source>
        <strain evidence="3">mm55</strain>
    </source>
</reference>
<gene>
    <name evidence="2" type="ORF">MMYC01_208905</name>
</gene>
<dbReference type="OrthoDB" id="3598281at2759"/>
<dbReference type="Proteomes" id="UP000078237">
    <property type="component" value="Unassembled WGS sequence"/>
</dbReference>
<evidence type="ECO:0000256" key="1">
    <source>
        <dbReference type="SAM" id="MobiDB-lite"/>
    </source>
</evidence>
<evidence type="ECO:0000313" key="3">
    <source>
        <dbReference type="Proteomes" id="UP000078237"/>
    </source>
</evidence>
<feature type="region of interest" description="Disordered" evidence="1">
    <location>
        <begin position="127"/>
        <end position="181"/>
    </location>
</feature>
<organism evidence="2 3">
    <name type="scientific">Madurella mycetomatis</name>
    <dbReference type="NCBI Taxonomy" id="100816"/>
    <lineage>
        <taxon>Eukaryota</taxon>
        <taxon>Fungi</taxon>
        <taxon>Dikarya</taxon>
        <taxon>Ascomycota</taxon>
        <taxon>Pezizomycotina</taxon>
        <taxon>Sordariomycetes</taxon>
        <taxon>Sordariomycetidae</taxon>
        <taxon>Sordariales</taxon>
        <taxon>Sordariales incertae sedis</taxon>
        <taxon>Madurella</taxon>
    </lineage>
</organism>
<protein>
    <submittedName>
        <fullName evidence="2">Uncharacterized protein</fullName>
    </submittedName>
</protein>
<dbReference type="VEuPathDB" id="FungiDB:MMYC01_208905"/>
<dbReference type="STRING" id="100816.A0A175VTN3"/>
<dbReference type="AlphaFoldDB" id="A0A175VTN3"/>
<keyword evidence="3" id="KW-1185">Reference proteome</keyword>
<dbReference type="EMBL" id="LCTW02000386">
    <property type="protein sequence ID" value="KXX74094.1"/>
    <property type="molecule type" value="Genomic_DNA"/>
</dbReference>
<sequence length="391" mass="42948">MERRAVARPLTICARSSETTESQSSLEVNVSEHSAEWDLDQSLLGELQQMHYPGSRVLAATPPPERALMSNQLVDGIGCHFPAVLPTRCSSLTLGNEGATDTPATPHHVPETTGTADVCREVAREADSLNTPGPTTPFSETPTRPAPCKRRMFGPANPLTPSPTPKRKRNPSPPFAPCPVKRQRTLELETGEQLEIESYPQADFQEPAANQALCTIRQLTISLAGSTGHAVDKPADEFSRDGQNLADSHMTSQRAPTGSLTGQHASEPKYAIEIECFSEDEIEGQLAELLSAYRAFYLEPDETEAESPRNAESGRRGRRTLKAIFENHLHSAAEEGLLLEGEEEDVLDMFMLWLREMGIPAGIRSETFNDMSECFGRLDELAVEPFIKKIV</sequence>
<name>A0A175VTN3_9PEZI</name>
<feature type="compositionally biased region" description="Polar residues" evidence="1">
    <location>
        <begin position="128"/>
        <end position="142"/>
    </location>
</feature>
<accession>A0A175VTN3</accession>
<evidence type="ECO:0000313" key="2">
    <source>
        <dbReference type="EMBL" id="KXX74094.1"/>
    </source>
</evidence>
<comment type="caution">
    <text evidence="2">The sequence shown here is derived from an EMBL/GenBank/DDBJ whole genome shotgun (WGS) entry which is preliminary data.</text>
</comment>